<evidence type="ECO:0000313" key="3">
    <source>
        <dbReference type="Proteomes" id="UP000070560"/>
    </source>
</evidence>
<proteinExistence type="predicted"/>
<dbReference type="InterPro" id="IPR013321">
    <property type="entry name" value="Arc_rbn_hlx_hlx"/>
</dbReference>
<keyword evidence="3" id="KW-1185">Reference proteome</keyword>
<dbReference type="GO" id="GO:0006355">
    <property type="term" value="P:regulation of DNA-templated transcription"/>
    <property type="evidence" value="ECO:0007669"/>
    <property type="project" value="InterPro"/>
</dbReference>
<accession>A0A7C1VKY2</accession>
<dbReference type="KEGG" id="daw:HS1_000258"/>
<name>A0A7C1VKY2_DESA2</name>
<dbReference type="EMBL" id="DRIH01000084">
    <property type="protein sequence ID" value="HEC67688.1"/>
    <property type="molecule type" value="Genomic_DNA"/>
</dbReference>
<evidence type="ECO:0008006" key="4">
    <source>
        <dbReference type="Google" id="ProtNLM"/>
    </source>
</evidence>
<dbReference type="Gene3D" id="1.10.1220.10">
    <property type="entry name" value="Met repressor-like"/>
    <property type="match status" value="1"/>
</dbReference>
<dbReference type="RefSeq" id="WP_066060368.1">
    <property type="nucleotide sequence ID" value="NZ_CP013015.1"/>
</dbReference>
<evidence type="ECO:0000313" key="2">
    <source>
        <dbReference type="EMBL" id="HEC67688.1"/>
    </source>
</evidence>
<dbReference type="AlphaFoldDB" id="A0A7C1VKY2"/>
<dbReference type="Proteomes" id="UP000070560">
    <property type="component" value="Chromosome"/>
</dbReference>
<gene>
    <name evidence="2" type="ORF">ENI35_02585</name>
    <name evidence="1" type="ORF">HS1_000258</name>
</gene>
<protein>
    <recommendedName>
        <fullName evidence="4">CopG family transcriptional regulator</fullName>
    </recommendedName>
</protein>
<evidence type="ECO:0000313" key="1">
    <source>
        <dbReference type="EMBL" id="AMM40064.1"/>
    </source>
</evidence>
<reference evidence="2" key="2">
    <citation type="journal article" date="2020" name="mSystems">
        <title>Genome- and Community-Level Interaction Insights into Carbon Utilization and Element Cycling Functions of Hydrothermarchaeota in Hydrothermal Sediment.</title>
        <authorList>
            <person name="Zhou Z."/>
            <person name="Liu Y."/>
            <person name="Xu W."/>
            <person name="Pan J."/>
            <person name="Luo Z.H."/>
            <person name="Li M."/>
        </authorList>
    </citation>
    <scope>NUCLEOTIDE SEQUENCE [LARGE SCALE GENOMIC DNA]</scope>
    <source>
        <strain evidence="2">HyVt-389</strain>
    </source>
</reference>
<sequence>MAIEGQKMVKKTYSLPQFLVQKFENMTPKRERSKVISKIIEKWIEERERKRLREQIITGCKEMASIYLEIEKEYHPLEEEVERSFK</sequence>
<dbReference type="Proteomes" id="UP000885738">
    <property type="component" value="Unassembled WGS sequence"/>
</dbReference>
<reference evidence="1 3" key="1">
    <citation type="submission" date="2015-10" db="EMBL/GenBank/DDBJ databases">
        <title>Candidatus Desulfofervidus auxilii, a hydrogenotrophic sulfate-reducing bacterium involved in the thermophilic anaerobic oxidation of methane.</title>
        <authorList>
            <person name="Krukenberg V."/>
            <person name="Richter M."/>
            <person name="Wegener G."/>
        </authorList>
    </citation>
    <scope>NUCLEOTIDE SEQUENCE [LARGE SCALE GENOMIC DNA]</scope>
    <source>
        <strain evidence="1 3">HS1</strain>
    </source>
</reference>
<organism evidence="2">
    <name type="scientific">Desulfofervidus auxilii</name>
    <dbReference type="NCBI Taxonomy" id="1621989"/>
    <lineage>
        <taxon>Bacteria</taxon>
        <taxon>Pseudomonadati</taxon>
        <taxon>Thermodesulfobacteriota</taxon>
        <taxon>Candidatus Desulfofervidia</taxon>
        <taxon>Candidatus Desulfofervidales</taxon>
        <taxon>Candidatus Desulfofervidaceae</taxon>
        <taxon>Candidatus Desulfofervidus</taxon>
    </lineage>
</organism>
<dbReference type="EMBL" id="CP013015">
    <property type="protein sequence ID" value="AMM40064.1"/>
    <property type="molecule type" value="Genomic_DNA"/>
</dbReference>